<dbReference type="RefSeq" id="WP_191865315.1">
    <property type="nucleotide sequence ID" value="NZ_BMZC01000002.1"/>
</dbReference>
<dbReference type="EMBL" id="BMZC01000002">
    <property type="protein sequence ID" value="GGZ51601.1"/>
    <property type="molecule type" value="Genomic_DNA"/>
</dbReference>
<protein>
    <submittedName>
        <fullName evidence="1">Uncharacterized protein</fullName>
    </submittedName>
</protein>
<gene>
    <name evidence="1" type="ORF">GCM10011274_06920</name>
</gene>
<proteinExistence type="predicted"/>
<name>A0A8H9M312_9ALTE</name>
<reference evidence="1 2" key="1">
    <citation type="journal article" date="2014" name="Int. J. Syst. Evol. Microbiol.">
        <title>Complete genome sequence of Corynebacterium casei LMG S-19264T (=DSM 44701T), isolated from a smear-ripened cheese.</title>
        <authorList>
            <consortium name="US DOE Joint Genome Institute (JGI-PGF)"/>
            <person name="Walter F."/>
            <person name="Albersmeier A."/>
            <person name="Kalinowski J."/>
            <person name="Ruckert C."/>
        </authorList>
    </citation>
    <scope>NUCLEOTIDE SEQUENCE [LARGE SCALE GENOMIC DNA]</scope>
    <source>
        <strain evidence="1 2">KCTC 32337</strain>
    </source>
</reference>
<dbReference type="AlphaFoldDB" id="A0A8H9M312"/>
<sequence>MQQALTYLGTLDDVVQRYPWNIEIGLQQFNQMLIRKALLGEKIIINDGYLLNHPFARQALLNPTSSPLKALIEANFVQVMSRSGSLLDVAEKMAAQGVDSFQALQKSAEWPDLQRMLKQWEPGLQRIENFIPWPKKHISHGFDNMLGRSRDLQVDTLGMTAVSNDDFQRVFDLYTAKNKTNKEATRTRWEQACIEVVGNEPQGKAKLNELMGLATEAYHYNFAVCLSAQFRQRKILVETRYSRAFADLIQLGQPTESELVDIPSIQIPQKLSFDRPQLWKELVDPFSDVAAVQKEYQDVMDQFFAGQANAKLVEEVSLKYSKALSAHFENDEQDGGIKKVALSIGFLGLGLVAGGPVTAGLLWLAENSLLPTVTRVFKLRDKGFFKKKTTAQPMDLSRQNTLSSVSISLPLAEKLAKDIPDFN</sequence>
<evidence type="ECO:0000313" key="1">
    <source>
        <dbReference type="EMBL" id="GGZ51601.1"/>
    </source>
</evidence>
<evidence type="ECO:0000313" key="2">
    <source>
        <dbReference type="Proteomes" id="UP000622604"/>
    </source>
</evidence>
<dbReference type="Proteomes" id="UP000622604">
    <property type="component" value="Unassembled WGS sequence"/>
</dbReference>
<comment type="caution">
    <text evidence="1">The sequence shown here is derived from an EMBL/GenBank/DDBJ whole genome shotgun (WGS) entry which is preliminary data.</text>
</comment>
<organism evidence="1 2">
    <name type="scientific">Paraglaciecola chathamensis</name>
    <dbReference type="NCBI Taxonomy" id="368405"/>
    <lineage>
        <taxon>Bacteria</taxon>
        <taxon>Pseudomonadati</taxon>
        <taxon>Pseudomonadota</taxon>
        <taxon>Gammaproteobacteria</taxon>
        <taxon>Alteromonadales</taxon>
        <taxon>Alteromonadaceae</taxon>
        <taxon>Paraglaciecola</taxon>
    </lineage>
</organism>
<accession>A0A8H9M312</accession>